<evidence type="ECO:0000256" key="6">
    <source>
        <dbReference type="ARBA" id="ARBA00022824"/>
    </source>
</evidence>
<evidence type="ECO:0000256" key="7">
    <source>
        <dbReference type="ARBA" id="ARBA00022989"/>
    </source>
</evidence>
<keyword evidence="6 11" id="KW-0256">Endoplasmic reticulum</keyword>
<evidence type="ECO:0000256" key="8">
    <source>
        <dbReference type="ARBA" id="ARBA00023098"/>
    </source>
</evidence>
<dbReference type="InterPro" id="IPR007130">
    <property type="entry name" value="DAGAT"/>
</dbReference>
<evidence type="ECO:0000256" key="11">
    <source>
        <dbReference type="RuleBase" id="RU367023"/>
    </source>
</evidence>
<dbReference type="EMBL" id="HBGY01026230">
    <property type="protein sequence ID" value="CAD9599590.1"/>
    <property type="molecule type" value="Transcribed_RNA"/>
</dbReference>
<evidence type="ECO:0000256" key="5">
    <source>
        <dbReference type="ARBA" id="ARBA00022692"/>
    </source>
</evidence>
<proteinExistence type="inferred from homology"/>
<dbReference type="GO" id="GO:0004144">
    <property type="term" value="F:diacylglycerol O-acyltransferase activity"/>
    <property type="evidence" value="ECO:0007669"/>
    <property type="project" value="TreeGrafter"/>
</dbReference>
<dbReference type="EC" id="2.3.1.-" evidence="11"/>
<dbReference type="AlphaFoldDB" id="A0A7S2PH91"/>
<reference evidence="12" key="1">
    <citation type="submission" date="2021-01" db="EMBL/GenBank/DDBJ databases">
        <authorList>
            <person name="Corre E."/>
            <person name="Pelletier E."/>
            <person name="Niang G."/>
            <person name="Scheremetjew M."/>
            <person name="Finn R."/>
            <person name="Kale V."/>
            <person name="Holt S."/>
            <person name="Cochrane G."/>
            <person name="Meng A."/>
            <person name="Brown T."/>
            <person name="Cohen L."/>
        </authorList>
    </citation>
    <scope>NUCLEOTIDE SEQUENCE</scope>
    <source>
        <strain evidence="12">B650</strain>
    </source>
</reference>
<name>A0A7S2PH91_9STRA</name>
<evidence type="ECO:0000313" key="12">
    <source>
        <dbReference type="EMBL" id="CAD9599590.1"/>
    </source>
</evidence>
<gene>
    <name evidence="12" type="ORF">LDAN0321_LOCUS16219</name>
</gene>
<evidence type="ECO:0000256" key="1">
    <source>
        <dbReference type="ARBA" id="ARBA00004477"/>
    </source>
</evidence>
<evidence type="ECO:0000256" key="3">
    <source>
        <dbReference type="ARBA" id="ARBA00022516"/>
    </source>
</evidence>
<feature type="transmembrane region" description="Helical" evidence="11">
    <location>
        <begin position="44"/>
        <end position="66"/>
    </location>
</feature>
<protein>
    <recommendedName>
        <fullName evidence="11">Acyltransferase</fullName>
        <ecNumber evidence="11">2.3.1.-</ecNumber>
    </recommendedName>
</protein>
<evidence type="ECO:0000256" key="2">
    <source>
        <dbReference type="ARBA" id="ARBA00005420"/>
    </source>
</evidence>
<keyword evidence="8" id="KW-0443">Lipid metabolism</keyword>
<comment type="similarity">
    <text evidence="2 11">Belongs to the diacylglycerol acyltransferase family.</text>
</comment>
<dbReference type="Pfam" id="PF03982">
    <property type="entry name" value="DAGAT"/>
    <property type="match status" value="1"/>
</dbReference>
<keyword evidence="3" id="KW-0444">Lipid biosynthesis</keyword>
<accession>A0A7S2PH91</accession>
<keyword evidence="10" id="KW-0012">Acyltransferase</keyword>
<dbReference type="GO" id="GO:0005789">
    <property type="term" value="C:endoplasmic reticulum membrane"/>
    <property type="evidence" value="ECO:0007669"/>
    <property type="project" value="UniProtKB-SubCell"/>
</dbReference>
<evidence type="ECO:0000256" key="9">
    <source>
        <dbReference type="ARBA" id="ARBA00023136"/>
    </source>
</evidence>
<dbReference type="PANTHER" id="PTHR12317">
    <property type="entry name" value="DIACYLGLYCEROL O-ACYLTRANSFERASE"/>
    <property type="match status" value="1"/>
</dbReference>
<dbReference type="GO" id="GO:0019432">
    <property type="term" value="P:triglyceride biosynthetic process"/>
    <property type="evidence" value="ECO:0007669"/>
    <property type="project" value="TreeGrafter"/>
</dbReference>
<feature type="transmembrane region" description="Helical" evidence="11">
    <location>
        <begin position="86"/>
        <end position="106"/>
    </location>
</feature>
<keyword evidence="4 11" id="KW-0808">Transferase</keyword>
<keyword evidence="7 11" id="KW-1133">Transmembrane helix</keyword>
<sequence length="357" mass="40558">MNISVYIGSPTTKVPRLTPATETQHHLLKMAPQLELYDKSKSSYLLKFIGFLQTSFFTLSYLGIPFYLISGTFVFLQHGPMTSFPWLYNLPIIISMLLPRIHMPWFTGTILRPMLEFFEYDFIGETSDGEILDSIFSGKKKKVMFVCQPHGVLSFGGFCSKIAMPPKFYPMPTAVASSLLTTPILKHVIGMWNLTDASSKNLRKVFKRDGTAGCVVLYVGGIAELFRCSQTEERLYLSKRKGFIKIALREGVEIIPAYFFGNTSVLSVVTTGPIAALARKTGVTLTYFWGLWGLPLPRWGEKVMYVRGAPLGLPHIPEPTDEDIDKWHKVYCDEVRRIYEKYREKIPHYANKPLIID</sequence>
<keyword evidence="9 11" id="KW-0472">Membrane</keyword>
<organism evidence="12">
    <name type="scientific">Leptocylindrus danicus</name>
    <dbReference type="NCBI Taxonomy" id="163516"/>
    <lineage>
        <taxon>Eukaryota</taxon>
        <taxon>Sar</taxon>
        <taxon>Stramenopiles</taxon>
        <taxon>Ochrophyta</taxon>
        <taxon>Bacillariophyta</taxon>
        <taxon>Coscinodiscophyceae</taxon>
        <taxon>Chaetocerotophycidae</taxon>
        <taxon>Leptocylindrales</taxon>
        <taxon>Leptocylindraceae</taxon>
        <taxon>Leptocylindrus</taxon>
    </lineage>
</organism>
<dbReference type="PANTHER" id="PTHR12317:SF63">
    <property type="entry name" value="DIACYLGLYCEROL O-ACYLTRANSFERASE 2"/>
    <property type="match status" value="1"/>
</dbReference>
<evidence type="ECO:0000256" key="10">
    <source>
        <dbReference type="ARBA" id="ARBA00023315"/>
    </source>
</evidence>
<comment type="subcellular location">
    <subcellularLocation>
        <location evidence="1 11">Endoplasmic reticulum membrane</location>
        <topology evidence="1 11">Multi-pass membrane protein</topology>
    </subcellularLocation>
</comment>
<evidence type="ECO:0000256" key="4">
    <source>
        <dbReference type="ARBA" id="ARBA00022679"/>
    </source>
</evidence>
<keyword evidence="5 11" id="KW-0812">Transmembrane</keyword>